<dbReference type="InterPro" id="IPR045886">
    <property type="entry name" value="ThiF/MoeB/HesA"/>
</dbReference>
<keyword evidence="2" id="KW-0548">Nucleotidyltransferase</keyword>
<dbReference type="Gene3D" id="3.40.50.720">
    <property type="entry name" value="NAD(P)-binding Rossmann-like Domain"/>
    <property type="match status" value="1"/>
</dbReference>
<dbReference type="InterPro" id="IPR000594">
    <property type="entry name" value="ThiF_NAD_FAD-bd"/>
</dbReference>
<dbReference type="Proteomes" id="UP000276634">
    <property type="component" value="Unassembled WGS sequence"/>
</dbReference>
<dbReference type="CDD" id="cd01483">
    <property type="entry name" value="E1_enzyme_family"/>
    <property type="match status" value="1"/>
</dbReference>
<evidence type="ECO:0000259" key="1">
    <source>
        <dbReference type="Pfam" id="PF00899"/>
    </source>
</evidence>
<dbReference type="NCBIfam" id="NF006077">
    <property type="entry name" value="PRK08223.1"/>
    <property type="match status" value="1"/>
</dbReference>
<dbReference type="AlphaFoldDB" id="A0A3N1Y7J0"/>
<dbReference type="InterPro" id="IPR000415">
    <property type="entry name" value="Nitroreductase-like"/>
</dbReference>
<dbReference type="GO" id="GO:0016779">
    <property type="term" value="F:nucleotidyltransferase activity"/>
    <property type="evidence" value="ECO:0007669"/>
    <property type="project" value="UniProtKB-KW"/>
</dbReference>
<keyword evidence="2" id="KW-0808">Transferase</keyword>
<evidence type="ECO:0000313" key="3">
    <source>
        <dbReference type="Proteomes" id="UP000276634"/>
    </source>
</evidence>
<evidence type="ECO:0000313" key="2">
    <source>
        <dbReference type="EMBL" id="ROR34720.1"/>
    </source>
</evidence>
<keyword evidence="3" id="KW-1185">Reference proteome</keyword>
<gene>
    <name evidence="2" type="ORF">EDC57_0622</name>
</gene>
<dbReference type="SUPFAM" id="SSF69572">
    <property type="entry name" value="Activating enzymes of the ubiquitin-like proteins"/>
    <property type="match status" value="1"/>
</dbReference>
<dbReference type="SUPFAM" id="SSF55469">
    <property type="entry name" value="FMN-dependent nitroreductase-like"/>
    <property type="match status" value="1"/>
</dbReference>
<name>A0A3N1Y7J0_9GAMM</name>
<dbReference type="Pfam" id="PF00899">
    <property type="entry name" value="ThiF"/>
    <property type="match status" value="1"/>
</dbReference>
<dbReference type="Gene3D" id="3.40.109.10">
    <property type="entry name" value="NADH Oxidase"/>
    <property type="match status" value="2"/>
</dbReference>
<dbReference type="InterPro" id="IPR035985">
    <property type="entry name" value="Ubiquitin-activating_enz"/>
</dbReference>
<dbReference type="GO" id="GO:0008641">
    <property type="term" value="F:ubiquitin-like modifier activating enzyme activity"/>
    <property type="evidence" value="ECO:0007669"/>
    <property type="project" value="InterPro"/>
</dbReference>
<protein>
    <submittedName>
        <fullName evidence="2">Molybdopterin/thiamine biosynthesis adenylyltransferase</fullName>
    </submittedName>
</protein>
<dbReference type="EMBL" id="RJVI01000001">
    <property type="protein sequence ID" value="ROR34720.1"/>
    <property type="molecule type" value="Genomic_DNA"/>
</dbReference>
<dbReference type="PANTHER" id="PTHR43267:SF1">
    <property type="entry name" value="TRNA THREONYLCARBAMOYLADENOSINE DEHYDRATASE"/>
    <property type="match status" value="1"/>
</dbReference>
<organism evidence="2 3">
    <name type="scientific">Inmirania thermothiophila</name>
    <dbReference type="NCBI Taxonomy" id="1750597"/>
    <lineage>
        <taxon>Bacteria</taxon>
        <taxon>Pseudomonadati</taxon>
        <taxon>Pseudomonadota</taxon>
        <taxon>Gammaproteobacteria</taxon>
        <taxon>Chromatiales</taxon>
        <taxon>Ectothiorhodospiraceae</taxon>
        <taxon>Inmirania</taxon>
    </lineage>
</organism>
<sequence length="657" mass="71816">MNQHATFDPGEAFARNIGWITPAEAEALTGKRVAIAGMGGVGGSHLLTLVRLGVGAFTLADPDVFELANFNRQAGADLMSLGRNKAEVMAERARRINPGLRLRVMPEAVGADNVDAFLADADLYLDALDFFAFEARERVFARCAELGIPAVTAAPLGMGTALLCFLPGGMTFEAYFGLAGRGEEEKILRFLVGLAPAMLQRGYVAWPQAVDLAAHRGPSTPMAVELCAGVAATEVLKILLGRGPVRGAPRGLQFDAYRRRMVRTWRPGGHRNPLTRLTLAVARRRLARLRAEAAAAEAPTPATPAGRVLELARWAPSGDNTQPWRFRIKDDARFTIFGHDTRDHCVYDLDGHASHLAHGALVETVAIAATTVGRRAVVRMREAGDPPRPVFEVRLEPAEAAPDPLAPFIRLRTTQRRAMGRRRLAPREREALRAAVAPDYELILLDAPAQRRRAAWLAFRAARLRLTIPEAWAVHREVIAWGARHSEDRIPEAAVGFDPLTARLSRWALRSWPRVAFLNRWLAGTLAPRIQLDLLPGLRCAGFVALAAPRPPEGTADWVEAGRRVQRLWLAATRLGLQMQPQMTPLIFARYAREGVKFSDTPGAADEAAAIDRRLRRLLGEAAPRTVWLARIGPARPVPGRSLRLPLARLCLDGAAG</sequence>
<dbReference type="OrthoDB" id="272552at2"/>
<accession>A0A3N1Y7J0</accession>
<reference evidence="2 3" key="1">
    <citation type="submission" date="2018-11" db="EMBL/GenBank/DDBJ databases">
        <title>Genomic Encyclopedia of Type Strains, Phase IV (KMG-IV): sequencing the most valuable type-strain genomes for metagenomic binning, comparative biology and taxonomic classification.</title>
        <authorList>
            <person name="Goeker M."/>
        </authorList>
    </citation>
    <scope>NUCLEOTIDE SEQUENCE [LARGE SCALE GENOMIC DNA]</scope>
    <source>
        <strain evidence="2 3">DSM 100275</strain>
    </source>
</reference>
<feature type="domain" description="THIF-type NAD/FAD binding fold" evidence="1">
    <location>
        <begin position="14"/>
        <end position="272"/>
    </location>
</feature>
<dbReference type="GO" id="GO:0061503">
    <property type="term" value="F:tRNA threonylcarbamoyladenosine dehydratase"/>
    <property type="evidence" value="ECO:0007669"/>
    <property type="project" value="TreeGrafter"/>
</dbReference>
<comment type="caution">
    <text evidence="2">The sequence shown here is derived from an EMBL/GenBank/DDBJ whole genome shotgun (WGS) entry which is preliminary data.</text>
</comment>
<dbReference type="PANTHER" id="PTHR43267">
    <property type="entry name" value="TRNA THREONYLCARBAMOYLADENOSINE DEHYDRATASE"/>
    <property type="match status" value="1"/>
</dbReference>
<proteinExistence type="predicted"/>
<dbReference type="GO" id="GO:0016491">
    <property type="term" value="F:oxidoreductase activity"/>
    <property type="evidence" value="ECO:0007669"/>
    <property type="project" value="InterPro"/>
</dbReference>
<dbReference type="GO" id="GO:0061504">
    <property type="term" value="P:cyclic threonylcarbamoyladenosine biosynthetic process"/>
    <property type="evidence" value="ECO:0007669"/>
    <property type="project" value="TreeGrafter"/>
</dbReference>